<proteinExistence type="predicted"/>
<evidence type="ECO:0000256" key="1">
    <source>
        <dbReference type="SAM" id="MobiDB-lite"/>
    </source>
</evidence>
<feature type="compositionally biased region" description="Polar residues" evidence="1">
    <location>
        <begin position="54"/>
        <end position="64"/>
    </location>
</feature>
<feature type="region of interest" description="Disordered" evidence="1">
    <location>
        <begin position="50"/>
        <end position="99"/>
    </location>
</feature>
<organism evidence="2 3">
    <name type="scientific">Austropuccinia psidii MF-1</name>
    <dbReference type="NCBI Taxonomy" id="1389203"/>
    <lineage>
        <taxon>Eukaryota</taxon>
        <taxon>Fungi</taxon>
        <taxon>Dikarya</taxon>
        <taxon>Basidiomycota</taxon>
        <taxon>Pucciniomycotina</taxon>
        <taxon>Pucciniomycetes</taxon>
        <taxon>Pucciniales</taxon>
        <taxon>Sphaerophragmiaceae</taxon>
        <taxon>Austropuccinia</taxon>
    </lineage>
</organism>
<dbReference type="EMBL" id="AVOT02024731">
    <property type="protein sequence ID" value="MBW0515601.1"/>
    <property type="molecule type" value="Genomic_DNA"/>
</dbReference>
<sequence length="139" mass="15946">MSFVPEQTPRPSNEEIVIPFTPDLLNELQHNLLHKDQIISQIAEKAQKMEVKLLSNSKPTQETSNKSKKAPHRSTDKSTSNCITSAKKSKRNSQNKSTNCQQLYKMHCESRTRKNPLQILQVDHPTGFEYTNVRAHSFE</sequence>
<dbReference type="Proteomes" id="UP000765509">
    <property type="component" value="Unassembled WGS sequence"/>
</dbReference>
<comment type="caution">
    <text evidence="2">The sequence shown here is derived from an EMBL/GenBank/DDBJ whole genome shotgun (WGS) entry which is preliminary data.</text>
</comment>
<gene>
    <name evidence="2" type="ORF">O181_055316</name>
</gene>
<keyword evidence="3" id="KW-1185">Reference proteome</keyword>
<evidence type="ECO:0000313" key="2">
    <source>
        <dbReference type="EMBL" id="MBW0515601.1"/>
    </source>
</evidence>
<feature type="compositionally biased region" description="Polar residues" evidence="1">
    <location>
        <begin position="77"/>
        <end position="86"/>
    </location>
</feature>
<evidence type="ECO:0000313" key="3">
    <source>
        <dbReference type="Proteomes" id="UP000765509"/>
    </source>
</evidence>
<accession>A0A9Q3EB45</accession>
<name>A0A9Q3EB45_9BASI</name>
<protein>
    <submittedName>
        <fullName evidence="2">Uncharacterized protein</fullName>
    </submittedName>
</protein>
<reference evidence="2" key="1">
    <citation type="submission" date="2021-03" db="EMBL/GenBank/DDBJ databases">
        <title>Draft genome sequence of rust myrtle Austropuccinia psidii MF-1, a brazilian biotype.</title>
        <authorList>
            <person name="Quecine M.C."/>
            <person name="Pachon D.M.R."/>
            <person name="Bonatelli M.L."/>
            <person name="Correr F.H."/>
            <person name="Franceschini L.M."/>
            <person name="Leite T.F."/>
            <person name="Margarido G.R.A."/>
            <person name="Almeida C.A."/>
            <person name="Ferrarezi J.A."/>
            <person name="Labate C.A."/>
        </authorList>
    </citation>
    <scope>NUCLEOTIDE SEQUENCE</scope>
    <source>
        <strain evidence="2">MF-1</strain>
    </source>
</reference>
<dbReference type="AlphaFoldDB" id="A0A9Q3EB45"/>